<evidence type="ECO:0000313" key="1">
    <source>
        <dbReference type="EMBL" id="UPM53352.1"/>
    </source>
</evidence>
<protein>
    <submittedName>
        <fullName evidence="1">Uncharacterized protein</fullName>
    </submittedName>
</protein>
<evidence type="ECO:0000313" key="2">
    <source>
        <dbReference type="Proteomes" id="UP000830639"/>
    </source>
</evidence>
<gene>
    <name evidence="1" type="ORF">MY490_16290</name>
</gene>
<dbReference type="Proteomes" id="UP000830639">
    <property type="component" value="Chromosome"/>
</dbReference>
<sequence length="70" mass="8129">MESNKDLMRAKGVSSPLSHKGIKVLSQLIQDLMGNHNLRERLFLLQIREILLCFKRRTVGAKIKMIIRLK</sequence>
<reference evidence="1 2" key="1">
    <citation type="submission" date="2022-04" db="EMBL/GenBank/DDBJ databases">
        <title>Mechanism of arsenic methylation and mitigation arsenic toxicity by Bacillus sp. LH14 from an Arsenic-Contaminated Paddy Soil.</title>
        <authorList>
            <person name="Wang D."/>
        </authorList>
    </citation>
    <scope>NUCLEOTIDE SEQUENCE [LARGE SCALE GENOMIC DNA]</scope>
    <source>
        <strain evidence="1 2">LH14</strain>
    </source>
</reference>
<organism evidence="1 2">
    <name type="scientific">Gottfriedia acidiceleris</name>
    <dbReference type="NCBI Taxonomy" id="371036"/>
    <lineage>
        <taxon>Bacteria</taxon>
        <taxon>Bacillati</taxon>
        <taxon>Bacillota</taxon>
        <taxon>Bacilli</taxon>
        <taxon>Bacillales</taxon>
        <taxon>Bacillaceae</taxon>
        <taxon>Gottfriedia</taxon>
    </lineage>
</organism>
<name>A0ABY4JHP3_9BACI</name>
<dbReference type="RefSeq" id="WP_248266623.1">
    <property type="nucleotide sequence ID" value="NZ_CP096034.1"/>
</dbReference>
<proteinExistence type="predicted"/>
<dbReference type="EMBL" id="CP096034">
    <property type="protein sequence ID" value="UPM53352.1"/>
    <property type="molecule type" value="Genomic_DNA"/>
</dbReference>
<keyword evidence="2" id="KW-1185">Reference proteome</keyword>
<accession>A0ABY4JHP3</accession>